<dbReference type="InterPro" id="IPR052895">
    <property type="entry name" value="HetReg/Transcr_Mod"/>
</dbReference>
<evidence type="ECO:0000313" key="2">
    <source>
        <dbReference type="EMBL" id="KAF2488663.1"/>
    </source>
</evidence>
<keyword evidence="3" id="KW-1185">Reference proteome</keyword>
<dbReference type="EMBL" id="MU004202">
    <property type="protein sequence ID" value="KAF2488663.1"/>
    <property type="molecule type" value="Genomic_DNA"/>
</dbReference>
<gene>
    <name evidence="2" type="ORF">BU16DRAFT_473728</name>
</gene>
<accession>A0A6A6QAL5</accession>
<dbReference type="PANTHER" id="PTHR24148">
    <property type="entry name" value="ANKYRIN REPEAT DOMAIN-CONTAINING PROTEIN 39 HOMOLOG-RELATED"/>
    <property type="match status" value="1"/>
</dbReference>
<proteinExistence type="predicted"/>
<sequence length="319" mass="35721">MASSSSQPCLHRDIYVGIDYRSCLSCGFALLHDNRVHIDTRTDTDSTPKPGSRYSYRPLNFELGQEIRLLVLHSGQPSDPIVCDLVHANLLDHPEYEAISYTWANSDLEVSFDSKLIDSRSRQVLNVTENCDAALRQVRLQDGKRVVWIDSVCINQDNVSERNHQVWLMKNIYANAIQVLVYVGGPSGDGFELLEYLSHCLVVRSGRSVEVLPKPGAQIPSAAAVQQFFERRWFHRTWTLQEVALAKRATVVLSANIQAKTYDFLSCLVAGRNCAASDPRDKVFALLGLIDEQSGISLRADYSKGVSWVFSEVACQIVE</sequence>
<dbReference type="PANTHER" id="PTHR24148:SF73">
    <property type="entry name" value="HET DOMAIN PROTEIN (AFU_ORTHOLOGUE AFUA_8G01020)"/>
    <property type="match status" value="1"/>
</dbReference>
<feature type="domain" description="Heterokaryon incompatibility" evidence="1">
    <location>
        <begin position="96"/>
        <end position="242"/>
    </location>
</feature>
<reference evidence="2" key="1">
    <citation type="journal article" date="2020" name="Stud. Mycol.">
        <title>101 Dothideomycetes genomes: a test case for predicting lifestyles and emergence of pathogens.</title>
        <authorList>
            <person name="Haridas S."/>
            <person name="Albert R."/>
            <person name="Binder M."/>
            <person name="Bloem J."/>
            <person name="Labutti K."/>
            <person name="Salamov A."/>
            <person name="Andreopoulos B."/>
            <person name="Baker S."/>
            <person name="Barry K."/>
            <person name="Bills G."/>
            <person name="Bluhm B."/>
            <person name="Cannon C."/>
            <person name="Castanera R."/>
            <person name="Culley D."/>
            <person name="Daum C."/>
            <person name="Ezra D."/>
            <person name="Gonzalez J."/>
            <person name="Henrissat B."/>
            <person name="Kuo A."/>
            <person name="Liang C."/>
            <person name="Lipzen A."/>
            <person name="Lutzoni F."/>
            <person name="Magnuson J."/>
            <person name="Mondo S."/>
            <person name="Nolan M."/>
            <person name="Ohm R."/>
            <person name="Pangilinan J."/>
            <person name="Park H.-J."/>
            <person name="Ramirez L."/>
            <person name="Alfaro M."/>
            <person name="Sun H."/>
            <person name="Tritt A."/>
            <person name="Yoshinaga Y."/>
            <person name="Zwiers L.-H."/>
            <person name="Turgeon B."/>
            <person name="Goodwin S."/>
            <person name="Spatafora J."/>
            <person name="Crous P."/>
            <person name="Grigoriev I."/>
        </authorList>
    </citation>
    <scope>NUCLEOTIDE SEQUENCE</scope>
    <source>
        <strain evidence="2">CBS 269.34</strain>
    </source>
</reference>
<feature type="non-terminal residue" evidence="2">
    <location>
        <position position="319"/>
    </location>
</feature>
<dbReference type="InterPro" id="IPR010730">
    <property type="entry name" value="HET"/>
</dbReference>
<name>A0A6A6QAL5_9PEZI</name>
<evidence type="ECO:0000313" key="3">
    <source>
        <dbReference type="Proteomes" id="UP000799750"/>
    </source>
</evidence>
<protein>
    <submittedName>
        <fullName evidence="2">HET-domain-containing protein</fullName>
    </submittedName>
</protein>
<dbReference type="Proteomes" id="UP000799750">
    <property type="component" value="Unassembled WGS sequence"/>
</dbReference>
<evidence type="ECO:0000259" key="1">
    <source>
        <dbReference type="Pfam" id="PF06985"/>
    </source>
</evidence>
<organism evidence="2 3">
    <name type="scientific">Lophium mytilinum</name>
    <dbReference type="NCBI Taxonomy" id="390894"/>
    <lineage>
        <taxon>Eukaryota</taxon>
        <taxon>Fungi</taxon>
        <taxon>Dikarya</taxon>
        <taxon>Ascomycota</taxon>
        <taxon>Pezizomycotina</taxon>
        <taxon>Dothideomycetes</taxon>
        <taxon>Pleosporomycetidae</taxon>
        <taxon>Mytilinidiales</taxon>
        <taxon>Mytilinidiaceae</taxon>
        <taxon>Lophium</taxon>
    </lineage>
</organism>
<dbReference type="AlphaFoldDB" id="A0A6A6QAL5"/>
<dbReference type="OrthoDB" id="2157530at2759"/>
<dbReference type="Pfam" id="PF06985">
    <property type="entry name" value="HET"/>
    <property type="match status" value="1"/>
</dbReference>